<protein>
    <submittedName>
        <fullName evidence="1">G3004 protein</fullName>
    </submittedName>
</protein>
<comment type="caution">
    <text evidence="1">The sequence shown here is derived from an EMBL/GenBank/DDBJ whole genome shotgun (WGS) entry which is preliminary data.</text>
</comment>
<evidence type="ECO:0000313" key="2">
    <source>
        <dbReference type="Proteomes" id="UP001497392"/>
    </source>
</evidence>
<accession>A0ABP1FQB0</accession>
<dbReference type="Gene3D" id="3.30.428.70">
    <property type="match status" value="1"/>
</dbReference>
<dbReference type="PANTHER" id="PTHR34714:SF3">
    <property type="match status" value="1"/>
</dbReference>
<reference evidence="1 2" key="1">
    <citation type="submission" date="2024-06" db="EMBL/GenBank/DDBJ databases">
        <authorList>
            <person name="Kraege A."/>
            <person name="Thomma B."/>
        </authorList>
    </citation>
    <scope>NUCLEOTIDE SEQUENCE [LARGE SCALE GENOMIC DNA]</scope>
</reference>
<proteinExistence type="predicted"/>
<organism evidence="1 2">
    <name type="scientific">Coccomyxa viridis</name>
    <dbReference type="NCBI Taxonomy" id="1274662"/>
    <lineage>
        <taxon>Eukaryota</taxon>
        <taxon>Viridiplantae</taxon>
        <taxon>Chlorophyta</taxon>
        <taxon>core chlorophytes</taxon>
        <taxon>Trebouxiophyceae</taxon>
        <taxon>Trebouxiophyceae incertae sedis</taxon>
        <taxon>Coccomyxaceae</taxon>
        <taxon>Coccomyxa</taxon>
    </lineage>
</organism>
<keyword evidence="2" id="KW-1185">Reference proteome</keyword>
<dbReference type="InterPro" id="IPR043171">
    <property type="entry name" value="Ap4A_phos1/2-like"/>
</dbReference>
<dbReference type="Proteomes" id="UP001497392">
    <property type="component" value="Unassembled WGS sequence"/>
</dbReference>
<gene>
    <name evidence="1" type="primary">g3004</name>
    <name evidence="1" type="ORF">VP750_LOCUS2568</name>
</gene>
<dbReference type="PANTHER" id="PTHR34714">
    <property type="entry name" value="EGF-LIKE DOMAIN-CONTAINING PROTEIN"/>
    <property type="match status" value="1"/>
</dbReference>
<dbReference type="EMBL" id="CAXHTA020000004">
    <property type="protein sequence ID" value="CAL5220909.1"/>
    <property type="molecule type" value="Genomic_DNA"/>
</dbReference>
<name>A0ABP1FQB0_9CHLO</name>
<sequence>MAGVSSTPTSIFELALKRPSLRGADAHLLATLFDIRSGQAPCRLSSKLSAKYGLSMDNQQQVVSVTDRVLGGQVWYNVERSRKPQTFMQAEPQQDPTDGGRTCDFCQWETLTAEDTFGRIERQHAVTASNLFKYCQPCHGLVLFKHHQPLEFSLPQLADVLLCARSWFRAAHSAHPSAMHPFFLWNCGAHAGASQFHGHAQVALSEVPFPGSERLSAAAAAYASSQPGRSYHEDLVAAHRAAGLALDSPHRRAWALASLAPTKDMEVVVIGSSLECADFQLLLYVGLRALVDRLGAATFNVGIFNISLDASGTESSEAAPLLARVVSRGKVSSRASDFGGLEVFGQASIGNTDPYAVFTALEATLLEHS</sequence>
<dbReference type="SUPFAM" id="SSF54197">
    <property type="entry name" value="HIT-like"/>
    <property type="match status" value="1"/>
</dbReference>
<dbReference type="InterPro" id="IPR036265">
    <property type="entry name" value="HIT-like_sf"/>
</dbReference>
<evidence type="ECO:0000313" key="1">
    <source>
        <dbReference type="EMBL" id="CAL5220909.1"/>
    </source>
</evidence>